<dbReference type="OrthoDB" id="9779630at2"/>
<dbReference type="Pfam" id="PF04012">
    <property type="entry name" value="PspA_IM30"/>
    <property type="match status" value="1"/>
</dbReference>
<sequence length="240" mass="26467">MAQQSLLGRVGQLVRANINALLDQAEDPQKMLDQMVRDYTQAIREAEQSVAQTIGDLRLMEDDHAEAVSTAKEWGGKAGAASRKADQLRGEGNGTEADRFDQLARVALQRQIDAEDHAKGFEPQIASRTEVVEKLKTGLEGMRRKLEELRSKRDELVARSRMAAAQSQVHDAVKAVDLLDPTSEVSRFEEKVRREEARVRGQEELAASSLDGQFEALEADGDQTEVELRLAALKGGTSTD</sequence>
<accession>A0A5C8ZLB1</accession>
<protein>
    <submittedName>
        <fullName evidence="4">PspA/IM30 family protein</fullName>
    </submittedName>
</protein>
<proteinExistence type="inferred from homology"/>
<dbReference type="InterPro" id="IPR007157">
    <property type="entry name" value="PspA_VIPP1"/>
</dbReference>
<reference evidence="4 5" key="1">
    <citation type="submission" date="2019-07" db="EMBL/GenBank/DDBJ databases">
        <title>Quadrisphaera sp. strain DD2A genome sequencing and assembly.</title>
        <authorList>
            <person name="Kim I."/>
        </authorList>
    </citation>
    <scope>NUCLEOTIDE SEQUENCE [LARGE SCALE GENOMIC DNA]</scope>
    <source>
        <strain evidence="4 5">DD2A</strain>
    </source>
</reference>
<feature type="region of interest" description="Disordered" evidence="3">
    <location>
        <begin position="71"/>
        <end position="96"/>
    </location>
</feature>
<evidence type="ECO:0000256" key="2">
    <source>
        <dbReference type="SAM" id="Coils"/>
    </source>
</evidence>
<evidence type="ECO:0000313" key="4">
    <source>
        <dbReference type="EMBL" id="TXR57943.1"/>
    </source>
</evidence>
<feature type="coiled-coil region" evidence="2">
    <location>
        <begin position="132"/>
        <end position="205"/>
    </location>
</feature>
<dbReference type="PANTHER" id="PTHR31088:SF6">
    <property type="entry name" value="PHAGE SHOCK PROTEIN A"/>
    <property type="match status" value="1"/>
</dbReference>
<evidence type="ECO:0000313" key="5">
    <source>
        <dbReference type="Proteomes" id="UP000321234"/>
    </source>
</evidence>
<dbReference type="AlphaFoldDB" id="A0A5C8ZLB1"/>
<dbReference type="RefSeq" id="WP_147924554.1">
    <property type="nucleotide sequence ID" value="NZ_VKAC01000001.1"/>
</dbReference>
<dbReference type="PANTHER" id="PTHR31088">
    <property type="entry name" value="MEMBRANE-ASSOCIATED PROTEIN VIPP1, CHLOROPLASTIC"/>
    <property type="match status" value="1"/>
</dbReference>
<name>A0A5C8ZLB1_9ACTN</name>
<keyword evidence="5" id="KW-1185">Reference proteome</keyword>
<keyword evidence="2" id="KW-0175">Coiled coil</keyword>
<evidence type="ECO:0000256" key="1">
    <source>
        <dbReference type="ARBA" id="ARBA00043985"/>
    </source>
</evidence>
<dbReference type="EMBL" id="VKAC01000001">
    <property type="protein sequence ID" value="TXR57943.1"/>
    <property type="molecule type" value="Genomic_DNA"/>
</dbReference>
<gene>
    <name evidence="4" type="ORF">FMM08_01570</name>
</gene>
<dbReference type="Proteomes" id="UP000321234">
    <property type="component" value="Unassembled WGS sequence"/>
</dbReference>
<organism evidence="4 5">
    <name type="scientific">Quadrisphaera setariae</name>
    <dbReference type="NCBI Taxonomy" id="2593304"/>
    <lineage>
        <taxon>Bacteria</taxon>
        <taxon>Bacillati</taxon>
        <taxon>Actinomycetota</taxon>
        <taxon>Actinomycetes</taxon>
        <taxon>Kineosporiales</taxon>
        <taxon>Kineosporiaceae</taxon>
        <taxon>Quadrisphaera</taxon>
    </lineage>
</organism>
<comment type="caution">
    <text evidence="4">The sequence shown here is derived from an EMBL/GenBank/DDBJ whole genome shotgun (WGS) entry which is preliminary data.</text>
</comment>
<comment type="similarity">
    <text evidence="1">Belongs to the PspA/Vipp/IM30 family.</text>
</comment>
<evidence type="ECO:0000256" key="3">
    <source>
        <dbReference type="SAM" id="MobiDB-lite"/>
    </source>
</evidence>